<keyword evidence="1" id="KW-1133">Transmembrane helix</keyword>
<feature type="transmembrane region" description="Helical" evidence="1">
    <location>
        <begin position="28"/>
        <end position="47"/>
    </location>
</feature>
<gene>
    <name evidence="2" type="ORF">SAMN05421676_10390</name>
</gene>
<proteinExistence type="predicted"/>
<dbReference type="Proteomes" id="UP000199095">
    <property type="component" value="Unassembled WGS sequence"/>
</dbReference>
<name>A0A1I0CA26_9BACI</name>
<organism evidence="2 3">
    <name type="scientific">Salinibacillus kushneri</name>
    <dbReference type="NCBI Taxonomy" id="237682"/>
    <lineage>
        <taxon>Bacteria</taxon>
        <taxon>Bacillati</taxon>
        <taxon>Bacillota</taxon>
        <taxon>Bacilli</taxon>
        <taxon>Bacillales</taxon>
        <taxon>Bacillaceae</taxon>
        <taxon>Salinibacillus</taxon>
    </lineage>
</organism>
<evidence type="ECO:0000256" key="1">
    <source>
        <dbReference type="SAM" id="Phobius"/>
    </source>
</evidence>
<reference evidence="3" key="1">
    <citation type="submission" date="2016-10" db="EMBL/GenBank/DDBJ databases">
        <authorList>
            <person name="Varghese N."/>
            <person name="Submissions S."/>
        </authorList>
    </citation>
    <scope>NUCLEOTIDE SEQUENCE [LARGE SCALE GENOMIC DNA]</scope>
    <source>
        <strain evidence="3">CGMCC 1.3566</strain>
    </source>
</reference>
<dbReference type="RefSeq" id="WP_177167189.1">
    <property type="nucleotide sequence ID" value="NZ_FOHJ01000003.1"/>
</dbReference>
<keyword evidence="1" id="KW-0812">Transmembrane</keyword>
<protein>
    <submittedName>
        <fullName evidence="2">Uncharacterized protein</fullName>
    </submittedName>
</protein>
<evidence type="ECO:0000313" key="2">
    <source>
        <dbReference type="EMBL" id="SET16336.1"/>
    </source>
</evidence>
<keyword evidence="1" id="KW-0472">Membrane</keyword>
<sequence>MGQLAWIISIVLSIFVSILNFLDHRYLNGAFMAVVSFLTFIELIKQLRAKAKDQSFR</sequence>
<evidence type="ECO:0000313" key="3">
    <source>
        <dbReference type="Proteomes" id="UP000199095"/>
    </source>
</evidence>
<accession>A0A1I0CA26</accession>
<keyword evidence="3" id="KW-1185">Reference proteome</keyword>
<dbReference type="EMBL" id="FOHJ01000003">
    <property type="protein sequence ID" value="SET16336.1"/>
    <property type="molecule type" value="Genomic_DNA"/>
</dbReference>
<feature type="transmembrane region" description="Helical" evidence="1">
    <location>
        <begin position="5"/>
        <end position="22"/>
    </location>
</feature>
<dbReference type="AlphaFoldDB" id="A0A1I0CA26"/>